<protein>
    <submittedName>
        <fullName evidence="2">Uncharacterized protein</fullName>
    </submittedName>
</protein>
<accession>A0AAN9R5U2</accession>
<keyword evidence="1" id="KW-0812">Transmembrane</keyword>
<gene>
    <name evidence="2" type="ORF">VNO77_02152</name>
</gene>
<name>A0AAN9R5U2_CANGL</name>
<feature type="transmembrane region" description="Helical" evidence="1">
    <location>
        <begin position="40"/>
        <end position="63"/>
    </location>
</feature>
<dbReference type="Proteomes" id="UP001367508">
    <property type="component" value="Unassembled WGS sequence"/>
</dbReference>
<comment type="caution">
    <text evidence="2">The sequence shown here is derived from an EMBL/GenBank/DDBJ whole genome shotgun (WGS) entry which is preliminary data.</text>
</comment>
<dbReference type="EMBL" id="JAYMYQ010000001">
    <property type="protein sequence ID" value="KAK7360171.1"/>
    <property type="molecule type" value="Genomic_DNA"/>
</dbReference>
<feature type="transmembrane region" description="Helical" evidence="1">
    <location>
        <begin position="6"/>
        <end position="28"/>
    </location>
</feature>
<organism evidence="2 3">
    <name type="scientific">Canavalia gladiata</name>
    <name type="common">Sword bean</name>
    <name type="synonym">Dolichos gladiatus</name>
    <dbReference type="NCBI Taxonomy" id="3824"/>
    <lineage>
        <taxon>Eukaryota</taxon>
        <taxon>Viridiplantae</taxon>
        <taxon>Streptophyta</taxon>
        <taxon>Embryophyta</taxon>
        <taxon>Tracheophyta</taxon>
        <taxon>Spermatophyta</taxon>
        <taxon>Magnoliopsida</taxon>
        <taxon>eudicotyledons</taxon>
        <taxon>Gunneridae</taxon>
        <taxon>Pentapetalae</taxon>
        <taxon>rosids</taxon>
        <taxon>fabids</taxon>
        <taxon>Fabales</taxon>
        <taxon>Fabaceae</taxon>
        <taxon>Papilionoideae</taxon>
        <taxon>50 kb inversion clade</taxon>
        <taxon>NPAAA clade</taxon>
        <taxon>indigoferoid/millettioid clade</taxon>
        <taxon>Phaseoleae</taxon>
        <taxon>Canavalia</taxon>
    </lineage>
</organism>
<evidence type="ECO:0000313" key="2">
    <source>
        <dbReference type="EMBL" id="KAK7360171.1"/>
    </source>
</evidence>
<keyword evidence="1" id="KW-0472">Membrane</keyword>
<reference evidence="2 3" key="1">
    <citation type="submission" date="2024-01" db="EMBL/GenBank/DDBJ databases">
        <title>The genomes of 5 underutilized Papilionoideae crops provide insights into root nodulation and disease resistanc.</title>
        <authorList>
            <person name="Jiang F."/>
        </authorList>
    </citation>
    <scope>NUCLEOTIDE SEQUENCE [LARGE SCALE GENOMIC DNA]</scope>
    <source>
        <strain evidence="2">LVBAO_FW01</strain>
        <tissue evidence="2">Leaves</tissue>
    </source>
</reference>
<dbReference type="AlphaFoldDB" id="A0AAN9R5U2"/>
<evidence type="ECO:0000313" key="3">
    <source>
        <dbReference type="Proteomes" id="UP001367508"/>
    </source>
</evidence>
<keyword evidence="3" id="KW-1185">Reference proteome</keyword>
<sequence length="80" mass="9220">MGAGFYLYISSGFFGNFDTIGSKVLWLFGGVRRFEKLTLVFWSMVFSFLQFGEICAVLVKWWLSVAVHWLMGFQPFIFSG</sequence>
<proteinExistence type="predicted"/>
<evidence type="ECO:0000256" key="1">
    <source>
        <dbReference type="SAM" id="Phobius"/>
    </source>
</evidence>
<keyword evidence="1" id="KW-1133">Transmembrane helix</keyword>